<evidence type="ECO:0000256" key="2">
    <source>
        <dbReference type="ARBA" id="ARBA00004496"/>
    </source>
</evidence>
<keyword evidence="8" id="KW-0653">Protein transport</keyword>
<keyword evidence="10" id="KW-0472">Membrane</keyword>
<feature type="compositionally biased region" description="Basic residues" evidence="11">
    <location>
        <begin position="128"/>
        <end position="143"/>
    </location>
</feature>
<keyword evidence="7" id="KW-0597">Phosphoprotein</keyword>
<accession>C5DJM7</accession>
<comment type="similarity">
    <text evidence="4">Belongs to the sorting nexin family.</text>
</comment>
<dbReference type="SMART" id="SM00312">
    <property type="entry name" value="PX"/>
    <property type="match status" value="1"/>
</dbReference>
<dbReference type="eggNOG" id="KOG2273">
    <property type="taxonomic scope" value="Eukaryota"/>
</dbReference>
<dbReference type="InParanoid" id="C5DJM7"/>
<dbReference type="Gene3D" id="3.30.1520.10">
    <property type="entry name" value="Phox-like domain"/>
    <property type="match status" value="1"/>
</dbReference>
<organism evidence="13 14">
    <name type="scientific">Lachancea thermotolerans (strain ATCC 56472 / CBS 6340 / NRRL Y-8284)</name>
    <name type="common">Yeast</name>
    <name type="synonym">Kluyveromyces thermotolerans</name>
    <dbReference type="NCBI Taxonomy" id="559295"/>
    <lineage>
        <taxon>Eukaryota</taxon>
        <taxon>Fungi</taxon>
        <taxon>Dikarya</taxon>
        <taxon>Ascomycota</taxon>
        <taxon>Saccharomycotina</taxon>
        <taxon>Saccharomycetes</taxon>
        <taxon>Saccharomycetales</taxon>
        <taxon>Saccharomycetaceae</taxon>
        <taxon>Lachancea</taxon>
    </lineage>
</organism>
<dbReference type="GeneID" id="8293188"/>
<dbReference type="EMBL" id="CU928170">
    <property type="protein sequence ID" value="CAR24516.1"/>
    <property type="molecule type" value="Genomic_DNA"/>
</dbReference>
<feature type="compositionally biased region" description="Basic and acidic residues" evidence="11">
    <location>
        <begin position="108"/>
        <end position="119"/>
    </location>
</feature>
<protein>
    <submittedName>
        <fullName evidence="13">KLTH0F17688p</fullName>
    </submittedName>
</protein>
<dbReference type="Gene3D" id="1.20.1270.60">
    <property type="entry name" value="Arfaptin homology (AH) domain/BAR domain"/>
    <property type="match status" value="1"/>
</dbReference>
<dbReference type="InterPro" id="IPR001683">
    <property type="entry name" value="PX_dom"/>
</dbReference>
<feature type="domain" description="PX" evidence="12">
    <location>
        <begin position="236"/>
        <end position="351"/>
    </location>
</feature>
<dbReference type="GO" id="GO:0032266">
    <property type="term" value="F:phosphatidylinositol-3-phosphate binding"/>
    <property type="evidence" value="ECO:0007669"/>
    <property type="project" value="UniProtKB-ARBA"/>
</dbReference>
<dbReference type="OrthoDB" id="271164at2759"/>
<evidence type="ECO:0000256" key="3">
    <source>
        <dbReference type="ARBA" id="ARBA00004555"/>
    </source>
</evidence>
<evidence type="ECO:0000313" key="13">
    <source>
        <dbReference type="EMBL" id="CAR24516.1"/>
    </source>
</evidence>
<dbReference type="GO" id="GO:0015031">
    <property type="term" value="P:protein transport"/>
    <property type="evidence" value="ECO:0007669"/>
    <property type="project" value="UniProtKB-KW"/>
</dbReference>
<dbReference type="GO" id="GO:0045053">
    <property type="term" value="P:protein retention in Golgi apparatus"/>
    <property type="evidence" value="ECO:0007669"/>
    <property type="project" value="TreeGrafter"/>
</dbReference>
<dbReference type="AlphaFoldDB" id="C5DJM7"/>
<reference evidence="13 14" key="1">
    <citation type="journal article" date="2009" name="Genome Res.">
        <title>Comparative genomics of protoploid Saccharomycetaceae.</title>
        <authorList>
            <consortium name="The Genolevures Consortium"/>
            <person name="Souciet J.-L."/>
            <person name="Dujon B."/>
            <person name="Gaillardin C."/>
            <person name="Johnston M."/>
            <person name="Baret P.V."/>
            <person name="Cliften P."/>
            <person name="Sherman D.J."/>
            <person name="Weissenbach J."/>
            <person name="Westhof E."/>
            <person name="Wincker P."/>
            <person name="Jubin C."/>
            <person name="Poulain J."/>
            <person name="Barbe V."/>
            <person name="Segurens B."/>
            <person name="Artiguenave F."/>
            <person name="Anthouard V."/>
            <person name="Vacherie B."/>
            <person name="Val M.-E."/>
            <person name="Fulton R.S."/>
            <person name="Minx P."/>
            <person name="Wilson R."/>
            <person name="Durrens P."/>
            <person name="Jean G."/>
            <person name="Marck C."/>
            <person name="Martin T."/>
            <person name="Nikolski M."/>
            <person name="Rolland T."/>
            <person name="Seret M.-L."/>
            <person name="Casaregola S."/>
            <person name="Despons L."/>
            <person name="Fairhead C."/>
            <person name="Fischer G."/>
            <person name="Lafontaine I."/>
            <person name="Leh V."/>
            <person name="Lemaire M."/>
            <person name="de Montigny J."/>
            <person name="Neuveglise C."/>
            <person name="Thierry A."/>
            <person name="Blanc-Lenfle I."/>
            <person name="Bleykasten C."/>
            <person name="Diffels J."/>
            <person name="Fritsch E."/>
            <person name="Frangeul L."/>
            <person name="Goeffon A."/>
            <person name="Jauniaux N."/>
            <person name="Kachouri-Lafond R."/>
            <person name="Payen C."/>
            <person name="Potier S."/>
            <person name="Pribylova L."/>
            <person name="Ozanne C."/>
            <person name="Richard G.-F."/>
            <person name="Sacerdot C."/>
            <person name="Straub M.-L."/>
            <person name="Talla E."/>
        </authorList>
    </citation>
    <scope>NUCLEOTIDE SEQUENCE [LARGE SCALE GENOMIC DNA]</scope>
    <source>
        <strain evidence="14">ATCC 56472 / CBS 6340 / NRRL Y-8284</strain>
    </source>
</reference>
<dbReference type="PANTHER" id="PTHR10555">
    <property type="entry name" value="SORTING NEXIN"/>
    <property type="match status" value="1"/>
</dbReference>
<evidence type="ECO:0000256" key="6">
    <source>
        <dbReference type="ARBA" id="ARBA00022490"/>
    </source>
</evidence>
<evidence type="ECO:0000256" key="9">
    <source>
        <dbReference type="ARBA" id="ARBA00023034"/>
    </source>
</evidence>
<keyword evidence="6" id="KW-0963">Cytoplasm</keyword>
<dbReference type="GO" id="GO:0042147">
    <property type="term" value="P:retrograde transport, endosome to Golgi"/>
    <property type="evidence" value="ECO:0007669"/>
    <property type="project" value="TreeGrafter"/>
</dbReference>
<feature type="compositionally biased region" description="Acidic residues" evidence="11">
    <location>
        <begin position="165"/>
        <end position="175"/>
    </location>
</feature>
<dbReference type="FunCoup" id="C5DJM7">
    <property type="interactions" value="811"/>
</dbReference>
<evidence type="ECO:0000313" key="14">
    <source>
        <dbReference type="Proteomes" id="UP000002036"/>
    </source>
</evidence>
<evidence type="ECO:0000256" key="1">
    <source>
        <dbReference type="ARBA" id="ARBA00004287"/>
    </source>
</evidence>
<dbReference type="KEGG" id="lth:KLTH0F17688g"/>
<proteinExistence type="inferred from homology"/>
<keyword evidence="5" id="KW-0813">Transport</keyword>
<dbReference type="CDD" id="cd07627">
    <property type="entry name" value="BAR_Vps5p"/>
    <property type="match status" value="1"/>
</dbReference>
<name>C5DJM7_LACTC</name>
<evidence type="ECO:0000259" key="12">
    <source>
        <dbReference type="PROSITE" id="PS50195"/>
    </source>
</evidence>
<evidence type="ECO:0000256" key="7">
    <source>
        <dbReference type="ARBA" id="ARBA00022553"/>
    </source>
</evidence>
<keyword evidence="14" id="KW-1185">Reference proteome</keyword>
<dbReference type="Pfam" id="PF09325">
    <property type="entry name" value="Vps5"/>
    <property type="match status" value="1"/>
</dbReference>
<keyword evidence="9" id="KW-0333">Golgi apparatus</keyword>
<dbReference type="HOGENOM" id="CLU_021752_0_0_1"/>
<sequence>MDYEDELSAPVWDDQGPREESKTEDELSKTFANLSTDPAVEEHEGSTWNAKNIEHEEEVDEVQNHSKNLISSLAPEEDPLSSLSVSEAVRSPQKGEALFGDSGSAPLEAHEDTSNEAHETSAISKNYTKPKRLFSSARLRRHPLTAEQKKDLFQDPLASSPSTREEDEFVEETLDYEPSPERSKTDILREVDAPLFKVDPRKNQSLTPSIKKVADVGGDETQENPDNKLLDQETPNNYSIEVIDPLKVGDLTSAHVEYTIFTKDKNSNQPEFKVQRRYRDFRWLYRQLQNNHWGKIIPPPPEKQTMGRFENDFIENRRLQMERMLTKIAQDADLRDDTDFILFLQSNNFSQDSKVREHLTGSNASGDSNDISEIHISEIELLGQEDAANVMKNGGLDESHKGFMNISFASAPKYNEPDSFFVEQRQATELLEEQLRQLCKSLEIVDVQRNDLASVTEEFAQTIKALEELEVSKKGSELLANFADVHLRIKESLQRSTLQESLTLGITIDDYLRSLSSIRAVFNQRSKLGYYLVIVENDLAKKQLQLEKNSTKGPSDKVENLSKEVKVLQARHIKIRQKWQEVGDTIRKELQRHDRDKMIDFRNSIEIFLESSIETQKECIELWETFYQNNL</sequence>
<feature type="region of interest" description="Disordered" evidence="11">
    <location>
        <begin position="1"/>
        <end position="183"/>
    </location>
</feature>
<evidence type="ECO:0000256" key="4">
    <source>
        <dbReference type="ARBA" id="ARBA00010883"/>
    </source>
</evidence>
<dbReference type="InterPro" id="IPR035803">
    <property type="entry name" value="BAR_Vps5"/>
</dbReference>
<feature type="compositionally biased region" description="Basic and acidic residues" evidence="11">
    <location>
        <begin position="15"/>
        <end position="28"/>
    </location>
</feature>
<evidence type="ECO:0000256" key="10">
    <source>
        <dbReference type="ARBA" id="ARBA00023136"/>
    </source>
</evidence>
<dbReference type="InterPro" id="IPR036871">
    <property type="entry name" value="PX_dom_sf"/>
</dbReference>
<evidence type="ECO:0000256" key="11">
    <source>
        <dbReference type="SAM" id="MobiDB-lite"/>
    </source>
</evidence>
<dbReference type="InterPro" id="IPR015404">
    <property type="entry name" value="Vps5_C"/>
</dbReference>
<dbReference type="GO" id="GO:0030904">
    <property type="term" value="C:retromer complex"/>
    <property type="evidence" value="ECO:0007669"/>
    <property type="project" value="UniProtKB-ARBA"/>
</dbReference>
<dbReference type="OMA" id="EKMAAVW"/>
<dbReference type="InterPro" id="IPR027267">
    <property type="entry name" value="AH/BAR_dom_sf"/>
</dbReference>
<dbReference type="RefSeq" id="XP_002554953.1">
    <property type="nucleotide sequence ID" value="XM_002554907.1"/>
</dbReference>
<dbReference type="GO" id="GO:0005768">
    <property type="term" value="C:endosome"/>
    <property type="evidence" value="ECO:0007669"/>
    <property type="project" value="TreeGrafter"/>
</dbReference>
<dbReference type="PROSITE" id="PS50195">
    <property type="entry name" value="PX"/>
    <property type="match status" value="1"/>
</dbReference>
<dbReference type="Proteomes" id="UP000002036">
    <property type="component" value="Chromosome F"/>
</dbReference>
<dbReference type="GO" id="GO:0005794">
    <property type="term" value="C:Golgi apparatus"/>
    <property type="evidence" value="ECO:0007669"/>
    <property type="project" value="UniProtKB-SubCell"/>
</dbReference>
<comment type="subcellular location">
    <subcellularLocation>
        <location evidence="2">Cytoplasm</location>
    </subcellularLocation>
    <subcellularLocation>
        <location evidence="3">Golgi apparatus</location>
    </subcellularLocation>
    <subcellularLocation>
        <location evidence="1">Membrane</location>
        <topology evidence="1">Peripheral membrane protein</topology>
        <orientation evidence="1">Cytoplasmic side</orientation>
    </subcellularLocation>
</comment>
<gene>
    <name evidence="13" type="ordered locus">KLTH0F17688g</name>
</gene>
<dbReference type="PANTHER" id="PTHR10555:SF170">
    <property type="entry name" value="FI18122P1"/>
    <property type="match status" value="1"/>
</dbReference>
<dbReference type="FunFam" id="1.20.1270.60:FF:000022">
    <property type="entry name" value="Sorting nexin 3 protein"/>
    <property type="match status" value="1"/>
</dbReference>
<evidence type="ECO:0000256" key="5">
    <source>
        <dbReference type="ARBA" id="ARBA00022448"/>
    </source>
</evidence>
<dbReference type="Pfam" id="PF00787">
    <property type="entry name" value="PX"/>
    <property type="match status" value="1"/>
</dbReference>
<dbReference type="FunFam" id="3.30.1520.10:FF:000013">
    <property type="entry name" value="Putative Sorting nexin 3"/>
    <property type="match status" value="1"/>
</dbReference>
<dbReference type="GO" id="GO:0005829">
    <property type="term" value="C:cytosol"/>
    <property type="evidence" value="ECO:0007669"/>
    <property type="project" value="GOC"/>
</dbReference>
<dbReference type="SUPFAM" id="SSF64268">
    <property type="entry name" value="PX domain"/>
    <property type="match status" value="1"/>
</dbReference>
<evidence type="ECO:0000256" key="8">
    <source>
        <dbReference type="ARBA" id="ARBA00022927"/>
    </source>
</evidence>
<dbReference type="STRING" id="559295.C5DJM7"/>